<sequence length="317" mass="35183">MNRSTRPLAVAIMGPTASGKTAAALDVARHLPAEIISVDSALVYRGMDVGTAKPSPEERAQAPHHLIDILDPAESYSVMQFRDDALRLVQDISGRGRLPLLVGGTMLYFKGLRDGLDSLPQPEPALRARMEDEMRALGAPAMHARLAEIDPVTAARLNPNDSQRIQRALEIHALCGQPMSALLDRAPPQELPFDLLPLSLEPSDRSELHARIAARFDAMLANDALLEEVRRLRARGDLHPGLPSMRCVGYRQAWEYLDGDYDFQSLREKGIAATRQLAKRQLTWLRSMPEREVIDCLLPDCGARVLRRVREKLEGKA</sequence>
<feature type="binding site" evidence="10">
    <location>
        <begin position="14"/>
        <end position="21"/>
    </location>
    <ligand>
        <name>ATP</name>
        <dbReference type="ChEBI" id="CHEBI:30616"/>
    </ligand>
</feature>
<dbReference type="PANTHER" id="PTHR11088:SF60">
    <property type="entry name" value="TRNA DIMETHYLALLYLTRANSFERASE"/>
    <property type="match status" value="1"/>
</dbReference>
<dbReference type="InterPro" id="IPR039657">
    <property type="entry name" value="Dimethylallyltransferase"/>
</dbReference>
<keyword evidence="15" id="KW-1185">Reference proteome</keyword>
<organism evidence="14 15">
    <name type="scientific">Noviherbaspirillum aridicola</name>
    <dbReference type="NCBI Taxonomy" id="2849687"/>
    <lineage>
        <taxon>Bacteria</taxon>
        <taxon>Pseudomonadati</taxon>
        <taxon>Pseudomonadota</taxon>
        <taxon>Betaproteobacteria</taxon>
        <taxon>Burkholderiales</taxon>
        <taxon>Oxalobacteraceae</taxon>
        <taxon>Noviherbaspirillum</taxon>
    </lineage>
</organism>
<feature type="region of interest" description="Interaction with substrate tRNA" evidence="10">
    <location>
        <begin position="246"/>
        <end position="251"/>
    </location>
</feature>
<evidence type="ECO:0000256" key="1">
    <source>
        <dbReference type="ARBA" id="ARBA00001946"/>
    </source>
</evidence>
<dbReference type="EC" id="2.5.1.75" evidence="10"/>
<evidence type="ECO:0000256" key="9">
    <source>
        <dbReference type="ARBA" id="ARBA00049563"/>
    </source>
</evidence>
<evidence type="ECO:0000313" key="14">
    <source>
        <dbReference type="EMBL" id="GIZ52994.1"/>
    </source>
</evidence>
<evidence type="ECO:0000256" key="10">
    <source>
        <dbReference type="HAMAP-Rule" id="MF_00185"/>
    </source>
</evidence>
<dbReference type="SUPFAM" id="SSF52540">
    <property type="entry name" value="P-loop containing nucleoside triphosphate hydrolases"/>
    <property type="match status" value="1"/>
</dbReference>
<gene>
    <name evidence="10 14" type="primary">miaA</name>
    <name evidence="14" type="ORF">NCCP691_30080</name>
</gene>
<feature type="site" description="Interaction with substrate tRNA" evidence="10">
    <location>
        <position position="127"/>
    </location>
</feature>
<comment type="subunit">
    <text evidence="10">Monomer.</text>
</comment>
<evidence type="ECO:0000256" key="13">
    <source>
        <dbReference type="RuleBase" id="RU003785"/>
    </source>
</evidence>
<dbReference type="InterPro" id="IPR018022">
    <property type="entry name" value="IPT"/>
</dbReference>
<keyword evidence="8 10" id="KW-0460">Magnesium</keyword>
<reference evidence="14 15" key="1">
    <citation type="journal article" date="2022" name="Int. J. Syst. Evol. Microbiol.">
        <title>Noviherbaspirillum aridicola sp. nov., isolated from an arid soil in Pakistan.</title>
        <authorList>
            <person name="Khan I.U."/>
            <person name="Saqib M."/>
            <person name="Amin A."/>
            <person name="Hussain F."/>
            <person name="Li L."/>
            <person name="Liu Y.H."/>
            <person name="Fang B.Z."/>
            <person name="Ahmed I."/>
            <person name="Li W.J."/>
        </authorList>
    </citation>
    <scope>NUCLEOTIDE SEQUENCE [LARGE SCALE GENOMIC DNA]</scope>
    <source>
        <strain evidence="14 15">NCCP-691</strain>
    </source>
</reference>
<comment type="caution">
    <text evidence="14">The sequence shown here is derived from an EMBL/GenBank/DDBJ whole genome shotgun (WGS) entry which is preliminary data.</text>
</comment>
<evidence type="ECO:0000256" key="8">
    <source>
        <dbReference type="ARBA" id="ARBA00022842"/>
    </source>
</evidence>
<dbReference type="PANTHER" id="PTHR11088">
    <property type="entry name" value="TRNA DIMETHYLALLYLTRANSFERASE"/>
    <property type="match status" value="1"/>
</dbReference>
<feature type="region of interest" description="Interaction with substrate tRNA" evidence="10">
    <location>
        <begin position="163"/>
        <end position="167"/>
    </location>
</feature>
<comment type="caution">
    <text evidence="10">Lacks conserved residue(s) required for the propagation of feature annotation.</text>
</comment>
<comment type="similarity">
    <text evidence="3 10 13">Belongs to the IPP transferase family.</text>
</comment>
<evidence type="ECO:0000256" key="3">
    <source>
        <dbReference type="ARBA" id="ARBA00005842"/>
    </source>
</evidence>
<evidence type="ECO:0000256" key="4">
    <source>
        <dbReference type="ARBA" id="ARBA00022679"/>
    </source>
</evidence>
<feature type="binding site" evidence="10">
    <location>
        <begin position="16"/>
        <end position="21"/>
    </location>
    <ligand>
        <name>substrate</name>
    </ligand>
</feature>
<evidence type="ECO:0000256" key="5">
    <source>
        <dbReference type="ARBA" id="ARBA00022694"/>
    </source>
</evidence>
<protein>
    <recommendedName>
        <fullName evidence="10">tRNA dimethylallyltransferase</fullName>
        <ecNumber evidence="10">2.5.1.75</ecNumber>
    </recommendedName>
    <alternativeName>
        <fullName evidence="10">Dimethylallyl diphosphate:tRNA dimethylallyltransferase</fullName>
        <shortName evidence="10">DMAPP:tRNA dimethylallyltransferase</shortName>
        <shortName evidence="10">DMATase</shortName>
    </alternativeName>
    <alternativeName>
        <fullName evidence="10">Isopentenyl-diphosphate:tRNA isopentenyltransferase</fullName>
        <shortName evidence="10">IPP transferase</shortName>
        <shortName evidence="10">IPPT</shortName>
        <shortName evidence="10">IPTase</shortName>
    </alternativeName>
</protein>
<evidence type="ECO:0000256" key="7">
    <source>
        <dbReference type="ARBA" id="ARBA00022840"/>
    </source>
</evidence>
<accession>A0ABQ4Q6Y6</accession>
<evidence type="ECO:0000256" key="12">
    <source>
        <dbReference type="RuleBase" id="RU003784"/>
    </source>
</evidence>
<dbReference type="NCBIfam" id="TIGR00174">
    <property type="entry name" value="miaA"/>
    <property type="match status" value="1"/>
</dbReference>
<feature type="site" description="Interaction with substrate tRNA" evidence="10">
    <location>
        <position position="105"/>
    </location>
</feature>
<dbReference type="Proteomes" id="UP000887222">
    <property type="component" value="Unassembled WGS sequence"/>
</dbReference>
<proteinExistence type="inferred from homology"/>
<evidence type="ECO:0000256" key="6">
    <source>
        <dbReference type="ARBA" id="ARBA00022741"/>
    </source>
</evidence>
<evidence type="ECO:0000256" key="11">
    <source>
        <dbReference type="RuleBase" id="RU003783"/>
    </source>
</evidence>
<dbReference type="HAMAP" id="MF_00185">
    <property type="entry name" value="IPP_trans"/>
    <property type="match status" value="1"/>
</dbReference>
<dbReference type="Gene3D" id="3.40.50.300">
    <property type="entry name" value="P-loop containing nucleotide triphosphate hydrolases"/>
    <property type="match status" value="1"/>
</dbReference>
<evidence type="ECO:0000313" key="15">
    <source>
        <dbReference type="Proteomes" id="UP000887222"/>
    </source>
</evidence>
<keyword evidence="4 10" id="KW-0808">Transferase</keyword>
<comment type="cofactor">
    <cofactor evidence="1 10">
        <name>Mg(2+)</name>
        <dbReference type="ChEBI" id="CHEBI:18420"/>
    </cofactor>
</comment>
<dbReference type="Pfam" id="PF01715">
    <property type="entry name" value="IPPT"/>
    <property type="match status" value="1"/>
</dbReference>
<keyword evidence="5 10" id="KW-0819">tRNA processing</keyword>
<dbReference type="InterPro" id="IPR027417">
    <property type="entry name" value="P-loop_NTPase"/>
</dbReference>
<dbReference type="EMBL" id="BPMK01000013">
    <property type="protein sequence ID" value="GIZ52994.1"/>
    <property type="molecule type" value="Genomic_DNA"/>
</dbReference>
<name>A0ABQ4Q6Y6_9BURK</name>
<dbReference type="Gene3D" id="1.10.20.140">
    <property type="match status" value="1"/>
</dbReference>
<comment type="catalytic activity">
    <reaction evidence="9 10 11">
        <text>adenosine(37) in tRNA + dimethylallyl diphosphate = N(6)-dimethylallyladenosine(37) in tRNA + diphosphate</text>
        <dbReference type="Rhea" id="RHEA:26482"/>
        <dbReference type="Rhea" id="RHEA-COMP:10162"/>
        <dbReference type="Rhea" id="RHEA-COMP:10375"/>
        <dbReference type="ChEBI" id="CHEBI:33019"/>
        <dbReference type="ChEBI" id="CHEBI:57623"/>
        <dbReference type="ChEBI" id="CHEBI:74411"/>
        <dbReference type="ChEBI" id="CHEBI:74415"/>
        <dbReference type="EC" id="2.5.1.75"/>
    </reaction>
</comment>
<keyword evidence="7 10" id="KW-0067">ATP-binding</keyword>
<keyword evidence="6 10" id="KW-0547">Nucleotide-binding</keyword>
<evidence type="ECO:0000256" key="2">
    <source>
        <dbReference type="ARBA" id="ARBA00003213"/>
    </source>
</evidence>
<feature type="region of interest" description="Interaction with substrate tRNA" evidence="10">
    <location>
        <begin position="39"/>
        <end position="42"/>
    </location>
</feature>
<comment type="function">
    <text evidence="2 10 12">Catalyzes the transfer of a dimethylallyl group onto the adenine at position 37 in tRNAs that read codons beginning with uridine, leading to the formation of N6-(dimethylallyl)adenosine (i(6)A).</text>
</comment>